<dbReference type="InterPro" id="IPR009057">
    <property type="entry name" value="Homeodomain-like_sf"/>
</dbReference>
<protein>
    <submittedName>
        <fullName evidence="2">Helix-turn-helix domain of resolvase</fullName>
    </submittedName>
</protein>
<accession>A0A0C7G4K2</accession>
<proteinExistence type="predicted"/>
<dbReference type="NCBIfam" id="NF040785">
    <property type="entry name" value="CD3324_fam"/>
    <property type="match status" value="1"/>
</dbReference>
<evidence type="ECO:0000313" key="3">
    <source>
        <dbReference type="Proteomes" id="UP000049127"/>
    </source>
</evidence>
<dbReference type="AlphaFoldDB" id="A0A0C7G4K2"/>
<dbReference type="Pfam" id="PF08765">
    <property type="entry name" value="Mor"/>
    <property type="match status" value="1"/>
</dbReference>
<gene>
    <name evidence="2" type="ORF">R28058_10621</name>
</gene>
<evidence type="ECO:0000259" key="1">
    <source>
        <dbReference type="Pfam" id="PF08765"/>
    </source>
</evidence>
<name>A0A0C7G4K2_PARSO</name>
<reference evidence="2 3" key="1">
    <citation type="submission" date="2015-01" db="EMBL/GenBank/DDBJ databases">
        <authorList>
            <person name="Aslett A.Martin."/>
            <person name="De Silva Nishadi"/>
        </authorList>
    </citation>
    <scope>NUCLEOTIDE SEQUENCE [LARGE SCALE GENOMIC DNA]</scope>
    <source>
        <strain evidence="2 3">R28058</strain>
    </source>
</reference>
<organism evidence="2 3">
    <name type="scientific">Paraclostridium sordellii</name>
    <name type="common">Clostridium sordellii</name>
    <dbReference type="NCBI Taxonomy" id="1505"/>
    <lineage>
        <taxon>Bacteria</taxon>
        <taxon>Bacillati</taxon>
        <taxon>Bacillota</taxon>
        <taxon>Clostridia</taxon>
        <taxon>Peptostreptococcales</taxon>
        <taxon>Peptostreptococcaceae</taxon>
        <taxon>Paraclostridium</taxon>
    </lineage>
</organism>
<sequence>MKYKNAKKLLPNELLEKVQEYIQGDVIYIPKLKGDKIPWGAKNGARKAIYTRNKDIFDLYINGYSIEEIINIYNLSESSIRKIISKIKKETIENANTLDLGGVANE</sequence>
<dbReference type="InterPro" id="IPR014875">
    <property type="entry name" value="Mor_transcription_activator"/>
</dbReference>
<dbReference type="InterPro" id="IPR052411">
    <property type="entry name" value="c-mor_Regulatory_Protein"/>
</dbReference>
<dbReference type="Proteomes" id="UP000049127">
    <property type="component" value="Unassembled WGS sequence"/>
</dbReference>
<dbReference type="Gene3D" id="1.10.10.60">
    <property type="entry name" value="Homeodomain-like"/>
    <property type="match status" value="1"/>
</dbReference>
<dbReference type="PANTHER" id="PTHR37812">
    <property type="entry name" value="MU-LIKE PROPHAGE FLUMU PROTEIN C"/>
    <property type="match status" value="1"/>
</dbReference>
<dbReference type="EMBL" id="CEKZ01000003">
    <property type="protein sequence ID" value="CEQ03329.1"/>
    <property type="molecule type" value="Genomic_DNA"/>
</dbReference>
<evidence type="ECO:0000313" key="2">
    <source>
        <dbReference type="EMBL" id="CEQ03329.1"/>
    </source>
</evidence>
<dbReference type="RefSeq" id="WP_055341700.1">
    <property type="nucleotide sequence ID" value="NZ_CDNI01000003.1"/>
</dbReference>
<dbReference type="SUPFAM" id="SSF46689">
    <property type="entry name" value="Homeodomain-like"/>
    <property type="match status" value="1"/>
</dbReference>
<feature type="domain" description="Mor transcription activator" evidence="1">
    <location>
        <begin position="12"/>
        <end position="94"/>
    </location>
</feature>
<dbReference type="PANTHER" id="PTHR37812:SF1">
    <property type="entry name" value="MU-LIKE PROPHAGE FLUMU PROTEIN C"/>
    <property type="match status" value="1"/>
</dbReference>
<dbReference type="OrthoDB" id="9800398at2"/>
<dbReference type="InterPro" id="IPR049739">
    <property type="entry name" value="YraL-like"/>
</dbReference>